<proteinExistence type="predicted"/>
<comment type="caution">
    <text evidence="2">The sequence shown here is derived from an EMBL/GenBank/DDBJ whole genome shotgun (WGS) entry which is preliminary data.</text>
</comment>
<evidence type="ECO:0000313" key="2">
    <source>
        <dbReference type="EMBL" id="TNM60114.1"/>
    </source>
</evidence>
<dbReference type="InterPro" id="IPR054276">
    <property type="entry name" value="DUF7007"/>
</dbReference>
<dbReference type="RefSeq" id="WP_139679318.1">
    <property type="nucleotide sequence ID" value="NZ_VDMN01000010.1"/>
</dbReference>
<sequence>MSELTGQSFYSHKGRVADEADFRARVFETAEHRRDLARLNRIQKQQCCGTPWGWSQIVTVYAEGIVSHVTASHGRFHLSPERNAQVHAFLRSADCFYEDCCWAAVTITFPNLFTGDERRIADKKCETWQPDAWEAIHGVMLVPGEPDVRDRRSFECDHADDWAVISARRSDHHTGMTEVVATRGGKRGSGVDERRYLVSSGEYEVGRFGFVIDETRHQTYDGPSSFMSWVGRTR</sequence>
<protein>
    <recommendedName>
        <fullName evidence="1">DUF7007 domain-containing protein</fullName>
    </recommendedName>
</protein>
<keyword evidence="3" id="KW-1185">Reference proteome</keyword>
<dbReference type="Proteomes" id="UP000311605">
    <property type="component" value="Unassembled WGS sequence"/>
</dbReference>
<dbReference type="EMBL" id="VDMN01000010">
    <property type="protein sequence ID" value="TNM60114.1"/>
    <property type="molecule type" value="Genomic_DNA"/>
</dbReference>
<gene>
    <name evidence="2" type="ORF">FHP24_26830</name>
</gene>
<dbReference type="Pfam" id="PF22653">
    <property type="entry name" value="DUF7007"/>
    <property type="match status" value="1"/>
</dbReference>
<reference evidence="2 3" key="1">
    <citation type="submission" date="2019-06" db="EMBL/GenBank/DDBJ databases">
        <title>The draft genome of Rhizobium smilacinae PTYR-5.</title>
        <authorList>
            <person name="Liu L."/>
            <person name="Li L."/>
            <person name="Zhang X."/>
        </authorList>
    </citation>
    <scope>NUCLEOTIDE SEQUENCE [LARGE SCALE GENOMIC DNA]</scope>
    <source>
        <strain evidence="2 3">PTYR-5</strain>
    </source>
</reference>
<name>A0A5C4XCM0_9HYPH</name>
<dbReference type="AlphaFoldDB" id="A0A5C4XCM0"/>
<dbReference type="OrthoDB" id="5124200at2"/>
<accession>A0A5C4XCM0</accession>
<organism evidence="2 3">
    <name type="scientific">Aliirhizobium smilacinae</name>
    <dbReference type="NCBI Taxonomy" id="1395944"/>
    <lineage>
        <taxon>Bacteria</taxon>
        <taxon>Pseudomonadati</taxon>
        <taxon>Pseudomonadota</taxon>
        <taxon>Alphaproteobacteria</taxon>
        <taxon>Hyphomicrobiales</taxon>
        <taxon>Rhizobiaceae</taxon>
        <taxon>Aliirhizobium</taxon>
    </lineage>
</organism>
<evidence type="ECO:0000313" key="3">
    <source>
        <dbReference type="Proteomes" id="UP000311605"/>
    </source>
</evidence>
<evidence type="ECO:0000259" key="1">
    <source>
        <dbReference type="Pfam" id="PF22653"/>
    </source>
</evidence>
<feature type="domain" description="DUF7007" evidence="1">
    <location>
        <begin position="46"/>
        <end position="159"/>
    </location>
</feature>